<dbReference type="Proteomes" id="UP000321827">
    <property type="component" value="Unassembled WGS sequence"/>
</dbReference>
<dbReference type="GO" id="GO:0022857">
    <property type="term" value="F:transmembrane transporter activity"/>
    <property type="evidence" value="ECO:0007669"/>
    <property type="project" value="InterPro"/>
</dbReference>
<evidence type="ECO:0000256" key="4">
    <source>
        <dbReference type="SAM" id="Phobius"/>
    </source>
</evidence>
<dbReference type="InterPro" id="IPR020846">
    <property type="entry name" value="MFS_dom"/>
</dbReference>
<evidence type="ECO:0000313" key="7">
    <source>
        <dbReference type="Proteomes" id="UP000321827"/>
    </source>
</evidence>
<evidence type="ECO:0000256" key="1">
    <source>
        <dbReference type="ARBA" id="ARBA00022692"/>
    </source>
</evidence>
<protein>
    <submittedName>
        <fullName evidence="6">MFS transporter</fullName>
    </submittedName>
</protein>
<feature type="transmembrane region" description="Helical" evidence="4">
    <location>
        <begin position="288"/>
        <end position="305"/>
    </location>
</feature>
<name>A0A511RMM0_9DEIN</name>
<evidence type="ECO:0000256" key="2">
    <source>
        <dbReference type="ARBA" id="ARBA00022989"/>
    </source>
</evidence>
<accession>A0A511RMM0</accession>
<sequence length="376" mass="39970">MRVPRSVVVLGLVSFFMDVASEMVYPLLPFFLTVVLGAGKETVGLIEGLAEGTASLLKVVGGRLSDRLGVRKPFLIAGYGLPALVRPLLALAVHPEQVLGFRLLDRTGKGLRTAPRDALIADVSREADYGKAYGLHRALDTLGAAIGPLLAFALLPRLGYRGVFWLSLLPAAAAAGAVVFFVRERRVPLAREPLLAAVRQPRYLRFLLASAVFTLGYVSVAFLLLRLGELGLSPRQTTLAYAGYNLLYAALAYPMGTLADRLSPRVATALAMAVYALVFLGWAVAPGVAAGLVLFAAYAAFIALFEPARRAYLAQVAPERERAGAIGLFHTVEGVLLFPASAVFGWLWQVHGPVIAFGLAAGLALSGAALLIRPAR</sequence>
<dbReference type="AlphaFoldDB" id="A0A511RMM0"/>
<dbReference type="InterPro" id="IPR036259">
    <property type="entry name" value="MFS_trans_sf"/>
</dbReference>
<comment type="caution">
    <text evidence="6">The sequence shown here is derived from an EMBL/GenBank/DDBJ whole genome shotgun (WGS) entry which is preliminary data.</text>
</comment>
<dbReference type="RefSeq" id="WP_147147982.1">
    <property type="nucleotide sequence ID" value="NZ_BJXN01000012.1"/>
</dbReference>
<keyword evidence="1 4" id="KW-0812">Transmembrane</keyword>
<dbReference type="EMBL" id="BJXN01000012">
    <property type="protein sequence ID" value="GEM90337.1"/>
    <property type="molecule type" value="Genomic_DNA"/>
</dbReference>
<feature type="transmembrane region" description="Helical" evidence="4">
    <location>
        <begin position="239"/>
        <end position="259"/>
    </location>
</feature>
<evidence type="ECO:0000259" key="5">
    <source>
        <dbReference type="PROSITE" id="PS50850"/>
    </source>
</evidence>
<evidence type="ECO:0000256" key="3">
    <source>
        <dbReference type="ARBA" id="ARBA00023136"/>
    </source>
</evidence>
<dbReference type="PANTHER" id="PTHR23518">
    <property type="entry name" value="C-METHYLTRANSFERASE"/>
    <property type="match status" value="1"/>
</dbReference>
<feature type="domain" description="Major facilitator superfamily (MFS) profile" evidence="5">
    <location>
        <begin position="6"/>
        <end position="376"/>
    </location>
</feature>
<reference evidence="6 7" key="1">
    <citation type="submission" date="2019-07" db="EMBL/GenBank/DDBJ databases">
        <title>Whole genome shotgun sequence of Oceanithermus desulfurans NBRC 100063.</title>
        <authorList>
            <person name="Hosoyama A."/>
            <person name="Uohara A."/>
            <person name="Ohji S."/>
            <person name="Ichikawa N."/>
        </authorList>
    </citation>
    <scope>NUCLEOTIDE SEQUENCE [LARGE SCALE GENOMIC DNA]</scope>
    <source>
        <strain evidence="6 7">NBRC 100063</strain>
    </source>
</reference>
<feature type="transmembrane region" description="Helical" evidence="4">
    <location>
        <begin position="266"/>
        <end position="282"/>
    </location>
</feature>
<dbReference type="CDD" id="cd17370">
    <property type="entry name" value="MFS_MJ1317_like"/>
    <property type="match status" value="1"/>
</dbReference>
<dbReference type="SUPFAM" id="SSF103473">
    <property type="entry name" value="MFS general substrate transporter"/>
    <property type="match status" value="1"/>
</dbReference>
<proteinExistence type="predicted"/>
<dbReference type="PANTHER" id="PTHR23518:SF2">
    <property type="entry name" value="MAJOR FACILITATOR SUPERFAMILY TRANSPORTER"/>
    <property type="match status" value="1"/>
</dbReference>
<feature type="transmembrane region" description="Helical" evidence="4">
    <location>
        <begin position="354"/>
        <end position="372"/>
    </location>
</feature>
<keyword evidence="3 4" id="KW-0472">Membrane</keyword>
<keyword evidence="2 4" id="KW-1133">Transmembrane helix</keyword>
<dbReference type="Pfam" id="PF07690">
    <property type="entry name" value="MFS_1"/>
    <property type="match status" value="1"/>
</dbReference>
<feature type="transmembrane region" description="Helical" evidence="4">
    <location>
        <begin position="203"/>
        <end position="227"/>
    </location>
</feature>
<feature type="transmembrane region" description="Helical" evidence="4">
    <location>
        <begin position="326"/>
        <end position="348"/>
    </location>
</feature>
<evidence type="ECO:0000313" key="6">
    <source>
        <dbReference type="EMBL" id="GEM90337.1"/>
    </source>
</evidence>
<gene>
    <name evidence="6" type="ORF">ODE01S_17710</name>
</gene>
<feature type="transmembrane region" description="Helical" evidence="4">
    <location>
        <begin position="162"/>
        <end position="182"/>
    </location>
</feature>
<dbReference type="OrthoDB" id="9810492at2"/>
<dbReference type="Gene3D" id="1.20.1250.20">
    <property type="entry name" value="MFS general substrate transporter like domains"/>
    <property type="match status" value="2"/>
</dbReference>
<dbReference type="InterPro" id="IPR011701">
    <property type="entry name" value="MFS"/>
</dbReference>
<organism evidence="6 7">
    <name type="scientific">Oceanithermus desulfurans NBRC 100063</name>
    <dbReference type="NCBI Taxonomy" id="1227550"/>
    <lineage>
        <taxon>Bacteria</taxon>
        <taxon>Thermotogati</taxon>
        <taxon>Deinococcota</taxon>
        <taxon>Deinococci</taxon>
        <taxon>Thermales</taxon>
        <taxon>Thermaceae</taxon>
        <taxon>Oceanithermus</taxon>
    </lineage>
</organism>
<dbReference type="PROSITE" id="PS50850">
    <property type="entry name" value="MFS"/>
    <property type="match status" value="1"/>
</dbReference>